<accession>A0A1H0DA40</accession>
<dbReference type="OrthoDB" id="7907011at2"/>
<dbReference type="RefSeq" id="WP_090668738.1">
    <property type="nucleotide sequence ID" value="NZ_FNIT01000001.1"/>
</dbReference>
<name>A0A1H0DA40_9HYPH</name>
<sequence length="87" mass="9493">MFVVRIETEEVRKFRAFRRLRDAFAYARRSGDETQDGAASVFDVADTDDAEIAVVAVRDGLGAPLAMREPDTAVMLASMGLGTGLRI</sequence>
<dbReference type="EMBL" id="FNIT01000001">
    <property type="protein sequence ID" value="SDN66831.1"/>
    <property type="molecule type" value="Genomic_DNA"/>
</dbReference>
<keyword evidence="2" id="KW-1185">Reference proteome</keyword>
<evidence type="ECO:0000313" key="2">
    <source>
        <dbReference type="Proteomes" id="UP000198793"/>
    </source>
</evidence>
<organism evidence="1 2">
    <name type="scientific">Aureimonas jatrophae</name>
    <dbReference type="NCBI Taxonomy" id="1166073"/>
    <lineage>
        <taxon>Bacteria</taxon>
        <taxon>Pseudomonadati</taxon>
        <taxon>Pseudomonadota</taxon>
        <taxon>Alphaproteobacteria</taxon>
        <taxon>Hyphomicrobiales</taxon>
        <taxon>Aurantimonadaceae</taxon>
        <taxon>Aureimonas</taxon>
    </lineage>
</organism>
<evidence type="ECO:0000313" key="1">
    <source>
        <dbReference type="EMBL" id="SDN66831.1"/>
    </source>
</evidence>
<dbReference type="AlphaFoldDB" id="A0A1H0DA40"/>
<gene>
    <name evidence="1" type="ORF">SAMN05192530_101665</name>
</gene>
<reference evidence="1 2" key="1">
    <citation type="submission" date="2016-10" db="EMBL/GenBank/DDBJ databases">
        <authorList>
            <person name="de Groot N.N."/>
        </authorList>
    </citation>
    <scope>NUCLEOTIDE SEQUENCE [LARGE SCALE GENOMIC DNA]</scope>
    <source>
        <strain evidence="2">L7-484,KACC 16230,DSM 25025</strain>
    </source>
</reference>
<protein>
    <submittedName>
        <fullName evidence="1">Uncharacterized protein</fullName>
    </submittedName>
</protein>
<dbReference type="Proteomes" id="UP000198793">
    <property type="component" value="Unassembled WGS sequence"/>
</dbReference>
<dbReference type="STRING" id="1166073.SAMN05192530_101665"/>
<proteinExistence type="predicted"/>